<accession>A0ACC3CAR3</accession>
<name>A0ACC3CAR3_PYRYE</name>
<comment type="caution">
    <text evidence="1">The sequence shown here is derived from an EMBL/GenBank/DDBJ whole genome shotgun (WGS) entry which is preliminary data.</text>
</comment>
<dbReference type="Proteomes" id="UP000798662">
    <property type="component" value="Chromosome 2"/>
</dbReference>
<protein>
    <submittedName>
        <fullName evidence="1">Uncharacterized protein</fullName>
    </submittedName>
</protein>
<evidence type="ECO:0000313" key="2">
    <source>
        <dbReference type="Proteomes" id="UP000798662"/>
    </source>
</evidence>
<keyword evidence="2" id="KW-1185">Reference proteome</keyword>
<reference evidence="1" key="1">
    <citation type="submission" date="2019-11" db="EMBL/GenBank/DDBJ databases">
        <title>Nori genome reveals adaptations in red seaweeds to the harsh intertidal environment.</title>
        <authorList>
            <person name="Wang D."/>
            <person name="Mao Y."/>
        </authorList>
    </citation>
    <scope>NUCLEOTIDE SEQUENCE</scope>
    <source>
        <tissue evidence="1">Gametophyte</tissue>
    </source>
</reference>
<dbReference type="EMBL" id="CM020619">
    <property type="protein sequence ID" value="KAK1866856.1"/>
    <property type="molecule type" value="Genomic_DNA"/>
</dbReference>
<proteinExistence type="predicted"/>
<sequence length="687" mass="71988">MVGGGRRGLGGGGCRQAIGCVVWEVTPTVVARLFPPQRDARRRASVAGRQLCRLALPTPPPAPPYLTLPIRPTGMAHGAAHRGAAVEPRPTVSSSSPPPAAPFPLDEPPASRFCLKRLPPAAGVACIVKRHCGGARLRVRPGGPVEVRHARPAGSLGNERIHIRVGHVPGATTIRTSRGGGGSGGGGEVGAAKGALRGGRRIPVEHRHPIVGAAPPLGPVVANVKTSRPRRRVLKVNKKDARLSRRRGRRRRCRRRRLAARRRGRGSGSSGRRLWRREGFLLSAADDGGRRRGGEARPPRPPPFSPPQQHIGGEQVIVAQHQRRWRVPVRQHHPHPRRGRINRVEAAGGSGNDGGHPPRGGRPPANAAPQAVADGGTTAAALAATATAVPLPPTPPNGRIDRMEGGERACQRHVHPRARQVIHRCRAGGGVPPLHPPIGCEGVERGRHPRRRQRRDHPVLRRPVQAGDGAKGADEHRGGRRRRRPPPAAATTIATVAIPAGTGDAPDVVGDAPHHGGGHRGGGRGGEGGRARRRRRRRRVVGNAIDGEEHRVDGGRVGRGGHRQGYRRDRGGRGLEAMGRGGSGGGGGGRGGGRGGGEVGERGRGGGGGGGGAQAGGRCPRGGHWRHWGRPPRQPPSGGSRAAARGEADTRNDPSVSAVSRPAVGAPLSRTPPPVGLRRVVPCPHCW</sequence>
<gene>
    <name evidence="1" type="ORF">I4F81_009368</name>
</gene>
<evidence type="ECO:0000313" key="1">
    <source>
        <dbReference type="EMBL" id="KAK1866856.1"/>
    </source>
</evidence>
<organism evidence="1 2">
    <name type="scientific">Pyropia yezoensis</name>
    <name type="common">Susabi-nori</name>
    <name type="synonym">Porphyra yezoensis</name>
    <dbReference type="NCBI Taxonomy" id="2788"/>
    <lineage>
        <taxon>Eukaryota</taxon>
        <taxon>Rhodophyta</taxon>
        <taxon>Bangiophyceae</taxon>
        <taxon>Bangiales</taxon>
        <taxon>Bangiaceae</taxon>
        <taxon>Pyropia</taxon>
    </lineage>
</organism>